<dbReference type="Proteomes" id="UP000011991">
    <property type="component" value="Unassembled WGS sequence"/>
</dbReference>
<dbReference type="PATRIC" id="fig|1265738.3.peg.7150"/>
<sequence>MIWESHFWKDDLLKQAIELRKRKTQTRWPESSFAKLERVLMLGFYSVRKLHESNKLSTSTMTQAIPLVEYPTTGKEITLLNWHHFHELYDFDEATTVDRDVLFVCHQFVHSFVFSPVFDDNDRLDGVMFASDRQRHTSLLQISIDQIIRLFDEVGNDYPSSATYKLNSKTGDYDVVTS</sequence>
<name>M5RPL6_9BACT</name>
<evidence type="ECO:0000313" key="1">
    <source>
        <dbReference type="EMBL" id="EMI15904.1"/>
    </source>
</evidence>
<evidence type="ECO:0000313" key="2">
    <source>
        <dbReference type="Proteomes" id="UP000011991"/>
    </source>
</evidence>
<gene>
    <name evidence="1" type="ORF">RMSM_07174</name>
</gene>
<organism evidence="1 2">
    <name type="scientific">Rhodopirellula maiorica SM1</name>
    <dbReference type="NCBI Taxonomy" id="1265738"/>
    <lineage>
        <taxon>Bacteria</taxon>
        <taxon>Pseudomonadati</taxon>
        <taxon>Planctomycetota</taxon>
        <taxon>Planctomycetia</taxon>
        <taxon>Pirellulales</taxon>
        <taxon>Pirellulaceae</taxon>
        <taxon>Novipirellula</taxon>
    </lineage>
</organism>
<keyword evidence="2" id="KW-1185">Reference proteome</keyword>
<dbReference type="AlphaFoldDB" id="M5RPL6"/>
<reference evidence="1 2" key="1">
    <citation type="journal article" date="2013" name="Mar. Genomics">
        <title>Expression of sulfatases in Rhodopirellula baltica and the diversity of sulfatases in the genus Rhodopirellula.</title>
        <authorList>
            <person name="Wegner C.E."/>
            <person name="Richter-Heitmann T."/>
            <person name="Klindworth A."/>
            <person name="Klockow C."/>
            <person name="Richter M."/>
            <person name="Achstetter T."/>
            <person name="Glockner F.O."/>
            <person name="Harder J."/>
        </authorList>
    </citation>
    <scope>NUCLEOTIDE SEQUENCE [LARGE SCALE GENOMIC DNA]</scope>
    <source>
        <strain evidence="1 2">SM1</strain>
    </source>
</reference>
<dbReference type="EMBL" id="ANOG01001024">
    <property type="protein sequence ID" value="EMI15904.1"/>
    <property type="molecule type" value="Genomic_DNA"/>
</dbReference>
<dbReference type="OrthoDB" id="582074at2"/>
<proteinExistence type="predicted"/>
<dbReference type="RefSeq" id="WP_008708075.1">
    <property type="nucleotide sequence ID" value="NZ_ANOG01001024.1"/>
</dbReference>
<accession>M5RPL6</accession>
<protein>
    <submittedName>
        <fullName evidence="1">Uncharacterized protein</fullName>
    </submittedName>
</protein>
<comment type="caution">
    <text evidence="1">The sequence shown here is derived from an EMBL/GenBank/DDBJ whole genome shotgun (WGS) entry which is preliminary data.</text>
</comment>